<dbReference type="EMBL" id="BNBO01000038">
    <property type="protein sequence ID" value="GHH78568.1"/>
    <property type="molecule type" value="Genomic_DNA"/>
</dbReference>
<dbReference type="RefSeq" id="WP_190213565.1">
    <property type="nucleotide sequence ID" value="NZ_BNBO01000038.1"/>
</dbReference>
<keyword evidence="2" id="KW-1185">Reference proteome</keyword>
<dbReference type="AlphaFoldDB" id="A0A919KZR0"/>
<comment type="caution">
    <text evidence="1">The sequence shown here is derived from an EMBL/GenBank/DDBJ whole genome shotgun (WGS) entry which is preliminary data.</text>
</comment>
<evidence type="ECO:0000313" key="2">
    <source>
        <dbReference type="Proteomes" id="UP000617734"/>
    </source>
</evidence>
<reference evidence="1" key="2">
    <citation type="submission" date="2020-09" db="EMBL/GenBank/DDBJ databases">
        <authorList>
            <person name="Sun Q."/>
            <person name="Ohkuma M."/>
        </authorList>
    </citation>
    <scope>NUCLEOTIDE SEQUENCE</scope>
    <source>
        <strain evidence="1">JCM 4646</strain>
    </source>
</reference>
<protein>
    <submittedName>
        <fullName evidence="1">Uncharacterized protein</fullName>
    </submittedName>
</protein>
<organism evidence="1 2">
    <name type="scientific">Kitasatospora indigofera</name>
    <dbReference type="NCBI Taxonomy" id="67307"/>
    <lineage>
        <taxon>Bacteria</taxon>
        <taxon>Bacillati</taxon>
        <taxon>Actinomycetota</taxon>
        <taxon>Actinomycetes</taxon>
        <taxon>Kitasatosporales</taxon>
        <taxon>Streptomycetaceae</taxon>
        <taxon>Kitasatospora</taxon>
    </lineage>
</organism>
<sequence>MDKLLPPPGGHRSAEGVVGAAGAGGYDAFAGPVLALRPGRLTRFDRGWSLQVPAGELAGLAAGPEAARSLRARRGFLHGSGHNRVLAELLRERPEEFGRAGQLALGAESIRIRGGLVELARPESIDGFQRLTLLAQAAARSGLSHLAGSTVRLEVFTSPEREHVRRLHDIADLYLNPATAQDCLRRCPELRRLAEEFEREGWLPRFSMADVTRALACLSTAPTPYLPHLVSTDSGLDALWADITSPHYAALIHPRVHPLGVLRALEARRTARRALAGIPKAVRTGPGRLLDDAPDLICWAACRHLPLHQLHDERTTTKWDRLIDQELPAWTVSAAHDYIGRYRRAEPEHSAGAADRTGFGLWLQLAGMSPGPAPAR</sequence>
<dbReference type="Proteomes" id="UP000617734">
    <property type="component" value="Unassembled WGS sequence"/>
</dbReference>
<gene>
    <name evidence="1" type="ORF">GCM10018781_54520</name>
</gene>
<name>A0A919KZR0_9ACTN</name>
<evidence type="ECO:0000313" key="1">
    <source>
        <dbReference type="EMBL" id="GHH78568.1"/>
    </source>
</evidence>
<accession>A0A919KZR0</accession>
<proteinExistence type="predicted"/>
<dbReference type="GeneID" id="95355813"/>
<reference evidence="1" key="1">
    <citation type="journal article" date="2014" name="Int. J. Syst. Evol. Microbiol.">
        <title>Complete genome sequence of Corynebacterium casei LMG S-19264T (=DSM 44701T), isolated from a smear-ripened cheese.</title>
        <authorList>
            <consortium name="US DOE Joint Genome Institute (JGI-PGF)"/>
            <person name="Walter F."/>
            <person name="Albersmeier A."/>
            <person name="Kalinowski J."/>
            <person name="Ruckert C."/>
        </authorList>
    </citation>
    <scope>NUCLEOTIDE SEQUENCE</scope>
    <source>
        <strain evidence="1">JCM 4646</strain>
    </source>
</reference>